<evidence type="ECO:0000313" key="9">
    <source>
        <dbReference type="EMBL" id="RWS14266.1"/>
    </source>
</evidence>
<dbReference type="Pfam" id="PF00151">
    <property type="entry name" value="Lipase"/>
    <property type="match status" value="1"/>
</dbReference>
<dbReference type="GO" id="GO:0046872">
    <property type="term" value="F:metal ion binding"/>
    <property type="evidence" value="ECO:0007669"/>
    <property type="project" value="UniProtKB-KW"/>
</dbReference>
<evidence type="ECO:0000256" key="4">
    <source>
        <dbReference type="PIRSR" id="PIRSR000865-1"/>
    </source>
</evidence>
<dbReference type="InterPro" id="IPR029058">
    <property type="entry name" value="AB_hydrolase_fold"/>
</dbReference>
<gene>
    <name evidence="9" type="ORF">B4U79_05790</name>
</gene>
<dbReference type="GO" id="GO:0005615">
    <property type="term" value="C:extracellular space"/>
    <property type="evidence" value="ECO:0007669"/>
    <property type="project" value="TreeGrafter"/>
</dbReference>
<name>A0A443RG62_9ACAR</name>
<keyword evidence="5" id="KW-0479">Metal-binding</keyword>
<feature type="signal peptide" evidence="7">
    <location>
        <begin position="1"/>
        <end position="16"/>
    </location>
</feature>
<dbReference type="GO" id="GO:0016042">
    <property type="term" value="P:lipid catabolic process"/>
    <property type="evidence" value="ECO:0007669"/>
    <property type="project" value="TreeGrafter"/>
</dbReference>
<evidence type="ECO:0000256" key="1">
    <source>
        <dbReference type="ARBA" id="ARBA00004613"/>
    </source>
</evidence>
<dbReference type="InterPro" id="IPR000734">
    <property type="entry name" value="TAG_lipase"/>
</dbReference>
<feature type="chain" id="PRO_5019328678" evidence="7">
    <location>
        <begin position="17"/>
        <end position="529"/>
    </location>
</feature>
<feature type="active site" description="Charge relay system" evidence="4">
    <location>
        <position position="306"/>
    </location>
</feature>
<evidence type="ECO:0000259" key="8">
    <source>
        <dbReference type="Pfam" id="PF00151"/>
    </source>
</evidence>
<dbReference type="PRINTS" id="PR00821">
    <property type="entry name" value="TAGLIPASE"/>
</dbReference>
<accession>A0A443RG62</accession>
<dbReference type="OrthoDB" id="199913at2759"/>
<keyword evidence="7" id="KW-0732">Signal</keyword>
<dbReference type="AlphaFoldDB" id="A0A443RG62"/>
<dbReference type="STRING" id="1965070.A0A443RG62"/>
<feature type="domain" description="Lipase" evidence="8">
    <location>
        <begin position="39"/>
        <end position="386"/>
    </location>
</feature>
<comment type="similarity">
    <text evidence="2 6">Belongs to the AB hydrolase superfamily. Lipase family.</text>
</comment>
<keyword evidence="10" id="KW-1185">Reference proteome</keyword>
<reference evidence="9 10" key="1">
    <citation type="journal article" date="2018" name="Gigascience">
        <title>Genomes of trombidid mites reveal novel predicted allergens and laterally-transferred genes associated with secondary metabolism.</title>
        <authorList>
            <person name="Dong X."/>
            <person name="Chaisiri K."/>
            <person name="Xia D."/>
            <person name="Armstrong S.D."/>
            <person name="Fang Y."/>
            <person name="Donnelly M.J."/>
            <person name="Kadowaki T."/>
            <person name="McGarry J.W."/>
            <person name="Darby A.C."/>
            <person name="Makepeace B.L."/>
        </authorList>
    </citation>
    <scope>NUCLEOTIDE SEQUENCE [LARGE SCALE GENOMIC DNA]</scope>
    <source>
        <strain evidence="9">UoL-WK</strain>
    </source>
</reference>
<dbReference type="PANTHER" id="PTHR11610">
    <property type="entry name" value="LIPASE"/>
    <property type="match status" value="1"/>
</dbReference>
<dbReference type="GO" id="GO:0016298">
    <property type="term" value="F:lipase activity"/>
    <property type="evidence" value="ECO:0007669"/>
    <property type="project" value="InterPro"/>
</dbReference>
<dbReference type="SUPFAM" id="SSF53474">
    <property type="entry name" value="alpha/beta-Hydrolases"/>
    <property type="match status" value="1"/>
</dbReference>
<keyword evidence="5" id="KW-0106">Calcium</keyword>
<dbReference type="Proteomes" id="UP000285301">
    <property type="component" value="Unassembled WGS sequence"/>
</dbReference>
<evidence type="ECO:0000256" key="2">
    <source>
        <dbReference type="ARBA" id="ARBA00010701"/>
    </source>
</evidence>
<keyword evidence="3" id="KW-0964">Secreted</keyword>
<comment type="subcellular location">
    <subcellularLocation>
        <location evidence="1">Secreted</location>
    </subcellularLocation>
</comment>
<proteinExistence type="inferred from homology"/>
<evidence type="ECO:0000313" key="10">
    <source>
        <dbReference type="Proteomes" id="UP000285301"/>
    </source>
</evidence>
<feature type="binding site" evidence="5">
    <location>
        <position position="233"/>
    </location>
    <ligand>
        <name>Ca(2+)</name>
        <dbReference type="ChEBI" id="CHEBI:29108"/>
    </ligand>
</feature>
<evidence type="ECO:0000256" key="5">
    <source>
        <dbReference type="PIRSR" id="PIRSR000865-2"/>
    </source>
</evidence>
<organism evidence="9 10">
    <name type="scientific">Dinothrombium tinctorium</name>
    <dbReference type="NCBI Taxonomy" id="1965070"/>
    <lineage>
        <taxon>Eukaryota</taxon>
        <taxon>Metazoa</taxon>
        <taxon>Ecdysozoa</taxon>
        <taxon>Arthropoda</taxon>
        <taxon>Chelicerata</taxon>
        <taxon>Arachnida</taxon>
        <taxon>Acari</taxon>
        <taxon>Acariformes</taxon>
        <taxon>Trombidiformes</taxon>
        <taxon>Prostigmata</taxon>
        <taxon>Anystina</taxon>
        <taxon>Parasitengona</taxon>
        <taxon>Trombidioidea</taxon>
        <taxon>Trombidiidae</taxon>
        <taxon>Dinothrombium</taxon>
    </lineage>
</organism>
<evidence type="ECO:0000256" key="7">
    <source>
        <dbReference type="SAM" id="SignalP"/>
    </source>
</evidence>
<sequence>MIIIVRLILLANVVFAANETDLEVSESGLKVQSNKPPKTCEGELGCFPVNDLFADPVVRPISQTPSHRDQVKTRILLYTQENNNIKQPYQVFAWNLPNYQLSPFNPLLPSKFVIPGYLDGRLTAAWTVEMVAAFLQFTNYNIFLIEWRNITPYGVAVSDTRVVGSEIANYINFLISHAKVRPESFHLIGHSLGAHIAAYAGQNVPNLGRITGLDPARPNFQNLMRDAVLTSDDANFVDVIHSDFNPINAVGFTDSIGHVDFYLNGASPQPGCFLQDRLFRGFVDGLRLGPVPLVTQTVRYNTLCSHQRSHELFLESIIFREHGCQFVALKCRDYEAFANAECSCDDEPNACAVLGLNADRYFQHEFKELARESGRWFLRTASKRPYCLYQYQIVIQLGYHKLPFLKGKMHLKIHYFLNGKVGLIELRISPPKALLTSALRMPYVVTLENSLGDIHHISFAWYSEQFEYMYARHYFRIPLKYIKISPITAMQPAGSLPVTKYFCHNLTPIKSLKFITLKASHSCLNSEAI</sequence>
<dbReference type="InterPro" id="IPR013818">
    <property type="entry name" value="Lipase"/>
</dbReference>
<feature type="active site" description="Charge relay system" evidence="4">
    <location>
        <position position="214"/>
    </location>
</feature>
<dbReference type="GO" id="GO:0052689">
    <property type="term" value="F:carboxylic ester hydrolase activity"/>
    <property type="evidence" value="ECO:0007669"/>
    <property type="project" value="InterPro"/>
</dbReference>
<comment type="caution">
    <text evidence="9">The sequence shown here is derived from an EMBL/GenBank/DDBJ whole genome shotgun (WGS) entry which is preliminary data.</text>
</comment>
<dbReference type="InterPro" id="IPR016272">
    <property type="entry name" value="Lipase_LIPH"/>
</dbReference>
<protein>
    <submittedName>
        <fullName evidence="9">Pancreatic triacylglycerol lipase-like protein</fullName>
    </submittedName>
</protein>
<dbReference type="Gene3D" id="3.40.50.1820">
    <property type="entry name" value="alpha/beta hydrolase"/>
    <property type="match status" value="1"/>
</dbReference>
<dbReference type="PIRSF" id="PIRSF000865">
    <property type="entry name" value="Lipoprotein_lipase_LIPH"/>
    <property type="match status" value="1"/>
</dbReference>
<dbReference type="EMBL" id="NCKU01000764">
    <property type="protein sequence ID" value="RWS14266.1"/>
    <property type="molecule type" value="Genomic_DNA"/>
</dbReference>
<feature type="active site" description="Nucleophile" evidence="4">
    <location>
        <position position="191"/>
    </location>
</feature>
<evidence type="ECO:0000256" key="6">
    <source>
        <dbReference type="RuleBase" id="RU004262"/>
    </source>
</evidence>
<evidence type="ECO:0000256" key="3">
    <source>
        <dbReference type="ARBA" id="ARBA00022525"/>
    </source>
</evidence>